<evidence type="ECO:0000256" key="2">
    <source>
        <dbReference type="ARBA" id="ARBA00022737"/>
    </source>
</evidence>
<proteinExistence type="inferred from homology"/>
<feature type="repeat" description="PPR" evidence="3">
    <location>
        <begin position="169"/>
        <end position="203"/>
    </location>
</feature>
<dbReference type="PROSITE" id="PS51375">
    <property type="entry name" value="PPR"/>
    <property type="match status" value="5"/>
</dbReference>
<dbReference type="EMBL" id="CAMAPF010000033">
    <property type="protein sequence ID" value="CAH9079639.1"/>
    <property type="molecule type" value="Genomic_DNA"/>
</dbReference>
<feature type="repeat" description="PPR" evidence="3">
    <location>
        <begin position="239"/>
        <end position="273"/>
    </location>
</feature>
<dbReference type="AlphaFoldDB" id="A0AAV0CPM9"/>
<dbReference type="Pfam" id="PF01535">
    <property type="entry name" value="PPR"/>
    <property type="match status" value="1"/>
</dbReference>
<dbReference type="InterPro" id="IPR002885">
    <property type="entry name" value="PPR_rpt"/>
</dbReference>
<evidence type="ECO:0000256" key="3">
    <source>
        <dbReference type="PROSITE-ProRule" id="PRU00708"/>
    </source>
</evidence>
<dbReference type="PANTHER" id="PTHR47938:SF35">
    <property type="entry name" value="PENTATRICOPEPTIDE REPEAT-CONTAINING PROTEIN 4, MITOCHONDRIAL-RELATED"/>
    <property type="match status" value="1"/>
</dbReference>
<dbReference type="Pfam" id="PF13041">
    <property type="entry name" value="PPR_2"/>
    <property type="match status" value="2"/>
</dbReference>
<dbReference type="PROSITE" id="PS51257">
    <property type="entry name" value="PROKAR_LIPOPROTEIN"/>
    <property type="match status" value="1"/>
</dbReference>
<dbReference type="GO" id="GO:0003729">
    <property type="term" value="F:mRNA binding"/>
    <property type="evidence" value="ECO:0007669"/>
    <property type="project" value="TreeGrafter"/>
</dbReference>
<name>A0AAV0CPM9_9ASTE</name>
<dbReference type="InterPro" id="IPR011990">
    <property type="entry name" value="TPR-like_helical_dom_sf"/>
</dbReference>
<dbReference type="NCBIfam" id="TIGR00756">
    <property type="entry name" value="PPR"/>
    <property type="match status" value="4"/>
</dbReference>
<organism evidence="5 6">
    <name type="scientific">Cuscuta epithymum</name>
    <dbReference type="NCBI Taxonomy" id="186058"/>
    <lineage>
        <taxon>Eukaryota</taxon>
        <taxon>Viridiplantae</taxon>
        <taxon>Streptophyta</taxon>
        <taxon>Embryophyta</taxon>
        <taxon>Tracheophyta</taxon>
        <taxon>Spermatophyta</taxon>
        <taxon>Magnoliopsida</taxon>
        <taxon>eudicotyledons</taxon>
        <taxon>Gunneridae</taxon>
        <taxon>Pentapetalae</taxon>
        <taxon>asterids</taxon>
        <taxon>lamiids</taxon>
        <taxon>Solanales</taxon>
        <taxon>Convolvulaceae</taxon>
        <taxon>Cuscuteae</taxon>
        <taxon>Cuscuta</taxon>
        <taxon>Cuscuta subgen. Cuscuta</taxon>
    </lineage>
</organism>
<dbReference type="Gene3D" id="1.25.40.10">
    <property type="entry name" value="Tetratricopeptide repeat domain"/>
    <property type="match status" value="4"/>
</dbReference>
<protein>
    <recommendedName>
        <fullName evidence="4">PROP1-like PPR domain-containing protein</fullName>
    </recommendedName>
</protein>
<feature type="repeat" description="PPR" evidence="3">
    <location>
        <begin position="276"/>
        <end position="310"/>
    </location>
</feature>
<dbReference type="Proteomes" id="UP001152523">
    <property type="component" value="Unassembled WGS sequence"/>
</dbReference>
<feature type="repeat" description="PPR" evidence="3">
    <location>
        <begin position="204"/>
        <end position="238"/>
    </location>
</feature>
<evidence type="ECO:0000313" key="6">
    <source>
        <dbReference type="Proteomes" id="UP001152523"/>
    </source>
</evidence>
<keyword evidence="2" id="KW-0677">Repeat</keyword>
<evidence type="ECO:0000313" key="5">
    <source>
        <dbReference type="EMBL" id="CAH9079639.1"/>
    </source>
</evidence>
<dbReference type="PANTHER" id="PTHR47938">
    <property type="entry name" value="RESPIRATORY COMPLEX I CHAPERONE (CIA84), PUTATIVE (AFU_ORTHOLOGUE AFUA_2G06020)-RELATED"/>
    <property type="match status" value="1"/>
</dbReference>
<feature type="domain" description="PROP1-like PPR" evidence="4">
    <location>
        <begin position="120"/>
        <end position="267"/>
    </location>
</feature>
<gene>
    <name evidence="5" type="ORF">CEPIT_LOCUS6995</name>
</gene>
<dbReference type="Pfam" id="PF17177">
    <property type="entry name" value="PPR_long"/>
    <property type="match status" value="1"/>
</dbReference>
<evidence type="ECO:0000259" key="4">
    <source>
        <dbReference type="Pfam" id="PF17177"/>
    </source>
</evidence>
<dbReference type="InterPro" id="IPR033443">
    <property type="entry name" value="PROP1-like_PPR_dom"/>
</dbReference>
<sequence>MRFASIFTHLSASKNPSFRISNFFLFSTSSCSPLSASQQFVTHLQKNRQNIEKTLNSVKAKLDAPCVTQVLERFSVENPQTGLRFFIWAGLHPSYRHSRHMYIKACNFLKIDKNPKVITDVFEAYRDEDGCGVSVQMFRVIFNLCREAKDADLGLMVLRKMKEFNCRADVICYYGVIRLLCEKGEIDEAMGLMREMGLIDLYPDMATYTMIINKLSDVGRLEEACKMVKTMKGQGCFPGTTVYSSLLDGISRFGGLERAMELLDEMEKESSDCRPNVVTYTTLIQAFVEKGCTYEGMAILDKMENFGCKPNRVLVATLVQGLCRDGDINEAHKIVDRIGGNGGGISNDECHSCLVISLFRVGRFKEAEAVFSRMLASGLKPDTISYQTMMKWLCSERRKELDGYMA</sequence>
<feature type="repeat" description="PPR" evidence="3">
    <location>
        <begin position="347"/>
        <end position="381"/>
    </location>
</feature>
<comment type="similarity">
    <text evidence="1">Belongs to the PPR family. P subfamily.</text>
</comment>
<comment type="caution">
    <text evidence="5">The sequence shown here is derived from an EMBL/GenBank/DDBJ whole genome shotgun (WGS) entry which is preliminary data.</text>
</comment>
<keyword evidence="6" id="KW-1185">Reference proteome</keyword>
<evidence type="ECO:0000256" key="1">
    <source>
        <dbReference type="ARBA" id="ARBA00007626"/>
    </source>
</evidence>
<accession>A0AAV0CPM9</accession>
<reference evidence="5" key="1">
    <citation type="submission" date="2022-07" db="EMBL/GenBank/DDBJ databases">
        <authorList>
            <person name="Macas J."/>
            <person name="Novak P."/>
            <person name="Neumann P."/>
        </authorList>
    </citation>
    <scope>NUCLEOTIDE SEQUENCE</scope>
</reference>